<name>A0A5E4NST2_9HEMI</name>
<dbReference type="Proteomes" id="UP000325440">
    <property type="component" value="Unassembled WGS sequence"/>
</dbReference>
<evidence type="ECO:0000313" key="2">
    <source>
        <dbReference type="EMBL" id="VVC45073.1"/>
    </source>
</evidence>
<gene>
    <name evidence="2" type="ORF">CINCED_3A019396</name>
</gene>
<feature type="region of interest" description="Disordered" evidence="1">
    <location>
        <begin position="1"/>
        <end position="61"/>
    </location>
</feature>
<accession>A0A5E4NST2</accession>
<sequence>MRAIARRMASGAADSCVCARRPSGTGGGNPKSQVRSIDDEPCNILGTPRRPSIRSHARRSDASAYGRAKLWRRTAAGPERRDRKWNVNAGFLFFVFRPVLGVSGSEPAPPADWTA</sequence>
<reference evidence="2 3" key="1">
    <citation type="submission" date="2019-08" db="EMBL/GenBank/DDBJ databases">
        <authorList>
            <person name="Alioto T."/>
            <person name="Alioto T."/>
            <person name="Gomez Garrido J."/>
        </authorList>
    </citation>
    <scope>NUCLEOTIDE SEQUENCE [LARGE SCALE GENOMIC DNA]</scope>
</reference>
<evidence type="ECO:0000313" key="3">
    <source>
        <dbReference type="Proteomes" id="UP000325440"/>
    </source>
</evidence>
<protein>
    <submittedName>
        <fullName evidence="2">Uncharacterized protein</fullName>
    </submittedName>
</protein>
<dbReference type="AlphaFoldDB" id="A0A5E4NST2"/>
<keyword evidence="3" id="KW-1185">Reference proteome</keyword>
<dbReference type="EMBL" id="CABPRJ010002393">
    <property type="protein sequence ID" value="VVC45073.1"/>
    <property type="molecule type" value="Genomic_DNA"/>
</dbReference>
<organism evidence="2 3">
    <name type="scientific">Cinara cedri</name>
    <dbReference type="NCBI Taxonomy" id="506608"/>
    <lineage>
        <taxon>Eukaryota</taxon>
        <taxon>Metazoa</taxon>
        <taxon>Ecdysozoa</taxon>
        <taxon>Arthropoda</taxon>
        <taxon>Hexapoda</taxon>
        <taxon>Insecta</taxon>
        <taxon>Pterygota</taxon>
        <taxon>Neoptera</taxon>
        <taxon>Paraneoptera</taxon>
        <taxon>Hemiptera</taxon>
        <taxon>Sternorrhyncha</taxon>
        <taxon>Aphidomorpha</taxon>
        <taxon>Aphidoidea</taxon>
        <taxon>Aphididae</taxon>
        <taxon>Lachninae</taxon>
        <taxon>Cinara</taxon>
    </lineage>
</organism>
<evidence type="ECO:0000256" key="1">
    <source>
        <dbReference type="SAM" id="MobiDB-lite"/>
    </source>
</evidence>
<proteinExistence type="predicted"/>